<name>A0A0E9NAU7_SAICN</name>
<dbReference type="EMBL" id="BACD03000006">
    <property type="protein sequence ID" value="GAO46841.1"/>
    <property type="molecule type" value="Genomic_DNA"/>
</dbReference>
<organism evidence="2 3">
    <name type="scientific">Saitoella complicata (strain BCRC 22490 / CBS 7301 / JCM 7358 / NBRC 10748 / NRRL Y-17804)</name>
    <dbReference type="NCBI Taxonomy" id="698492"/>
    <lineage>
        <taxon>Eukaryota</taxon>
        <taxon>Fungi</taxon>
        <taxon>Dikarya</taxon>
        <taxon>Ascomycota</taxon>
        <taxon>Taphrinomycotina</taxon>
        <taxon>Taphrinomycotina incertae sedis</taxon>
        <taxon>Saitoella</taxon>
    </lineage>
</organism>
<keyword evidence="3" id="KW-1185">Reference proteome</keyword>
<feature type="region of interest" description="Disordered" evidence="1">
    <location>
        <begin position="59"/>
        <end position="90"/>
    </location>
</feature>
<sequence>MGPCTRRTLPRQLLHAVTLKTLILDPPPPRSHYYYSYTRYSYRTLQLTTHNQCITHTNHNHKKKGNIGFQGAPIATTPKQRSNTRIVHES</sequence>
<dbReference type="Proteomes" id="UP000033140">
    <property type="component" value="Unassembled WGS sequence"/>
</dbReference>
<reference evidence="2 3" key="1">
    <citation type="journal article" date="2011" name="J. Gen. Appl. Microbiol.">
        <title>Draft genome sequencing of the enigmatic yeast Saitoella complicata.</title>
        <authorList>
            <person name="Nishida H."/>
            <person name="Hamamoto M."/>
            <person name="Sugiyama J."/>
        </authorList>
    </citation>
    <scope>NUCLEOTIDE SEQUENCE [LARGE SCALE GENOMIC DNA]</scope>
    <source>
        <strain evidence="2 3">NRRL Y-17804</strain>
    </source>
</reference>
<proteinExistence type="predicted"/>
<dbReference type="AlphaFoldDB" id="A0A0E9NAU7"/>
<feature type="compositionally biased region" description="Polar residues" evidence="1">
    <location>
        <begin position="77"/>
        <end position="90"/>
    </location>
</feature>
<comment type="caution">
    <text evidence="2">The sequence shown here is derived from an EMBL/GenBank/DDBJ whole genome shotgun (WGS) entry which is preliminary data.</text>
</comment>
<gene>
    <name evidence="2" type="ORF">G7K_1059-t1</name>
</gene>
<evidence type="ECO:0000313" key="2">
    <source>
        <dbReference type="EMBL" id="GAO46841.1"/>
    </source>
</evidence>
<reference evidence="2 3" key="2">
    <citation type="journal article" date="2014" name="J. Gen. Appl. Microbiol.">
        <title>The early diverging ascomycetous budding yeast Saitoella complicata has three histone deacetylases belonging to the Clr6, Hos2, and Rpd3 lineages.</title>
        <authorList>
            <person name="Nishida H."/>
            <person name="Matsumoto T."/>
            <person name="Kondo S."/>
            <person name="Hamamoto M."/>
            <person name="Yoshikawa H."/>
        </authorList>
    </citation>
    <scope>NUCLEOTIDE SEQUENCE [LARGE SCALE GENOMIC DNA]</scope>
    <source>
        <strain evidence="2 3">NRRL Y-17804</strain>
    </source>
</reference>
<evidence type="ECO:0000313" key="3">
    <source>
        <dbReference type="Proteomes" id="UP000033140"/>
    </source>
</evidence>
<accession>A0A0E9NAU7</accession>
<evidence type="ECO:0000256" key="1">
    <source>
        <dbReference type="SAM" id="MobiDB-lite"/>
    </source>
</evidence>
<protein>
    <submittedName>
        <fullName evidence="2">Uncharacterized protein</fullName>
    </submittedName>
</protein>
<reference evidence="2 3" key="3">
    <citation type="journal article" date="2015" name="Genome Announc.">
        <title>Draft Genome Sequence of the Archiascomycetous Yeast Saitoella complicata.</title>
        <authorList>
            <person name="Yamauchi K."/>
            <person name="Kondo S."/>
            <person name="Hamamoto M."/>
            <person name="Takahashi Y."/>
            <person name="Ogura Y."/>
            <person name="Hayashi T."/>
            <person name="Nishida H."/>
        </authorList>
    </citation>
    <scope>NUCLEOTIDE SEQUENCE [LARGE SCALE GENOMIC DNA]</scope>
    <source>
        <strain evidence="2 3">NRRL Y-17804</strain>
    </source>
</reference>